<feature type="binding site" evidence="9">
    <location>
        <position position="138"/>
    </location>
    <ligand>
        <name>D-ribulose 5-phosphate</name>
        <dbReference type="ChEBI" id="CHEBI:58121"/>
    </ligand>
</feature>
<evidence type="ECO:0000313" key="11">
    <source>
        <dbReference type="Proteomes" id="UP000184452"/>
    </source>
</evidence>
<gene>
    <name evidence="10" type="ORF">SAMN05421803_105305</name>
</gene>
<feature type="binding site" evidence="9">
    <location>
        <begin position="67"/>
        <end position="71"/>
    </location>
    <ligand>
        <name>D-ribulose 5-phosphate</name>
        <dbReference type="ChEBI" id="CHEBI:58121"/>
    </ligand>
</feature>
<evidence type="ECO:0000313" key="10">
    <source>
        <dbReference type="EMBL" id="SHJ38200.1"/>
    </source>
</evidence>
<evidence type="ECO:0000256" key="8">
    <source>
        <dbReference type="ARBA" id="ARBA00032117"/>
    </source>
</evidence>
<comment type="similarity">
    <text evidence="3">Belongs to the LacAB/RpiB family.</text>
</comment>
<evidence type="ECO:0000256" key="4">
    <source>
        <dbReference type="ARBA" id="ARBA00011738"/>
    </source>
</evidence>
<dbReference type="InterPro" id="IPR036569">
    <property type="entry name" value="RpiB_LacA_LacB_sf"/>
</dbReference>
<dbReference type="OrthoDB" id="1778624at2"/>
<dbReference type="Proteomes" id="UP000184452">
    <property type="component" value="Unassembled WGS sequence"/>
</dbReference>
<keyword evidence="7 10" id="KW-0413">Isomerase</keyword>
<dbReference type="NCBIfam" id="TIGR00689">
    <property type="entry name" value="rpiB_lacA_lacB"/>
    <property type="match status" value="1"/>
</dbReference>
<dbReference type="NCBIfam" id="NF004051">
    <property type="entry name" value="PRK05571.1"/>
    <property type="match status" value="1"/>
</dbReference>
<dbReference type="GO" id="GO:0004751">
    <property type="term" value="F:ribose-5-phosphate isomerase activity"/>
    <property type="evidence" value="ECO:0007669"/>
    <property type="project" value="UniProtKB-EC"/>
</dbReference>
<dbReference type="PANTHER" id="PTHR30345">
    <property type="entry name" value="RIBOSE-5-PHOSPHATE ISOMERASE B"/>
    <property type="match status" value="1"/>
</dbReference>
<organism evidence="10 11">
    <name type="scientific">Nocardiopsis flavescens</name>
    <dbReference type="NCBI Taxonomy" id="758803"/>
    <lineage>
        <taxon>Bacteria</taxon>
        <taxon>Bacillati</taxon>
        <taxon>Actinomycetota</taxon>
        <taxon>Actinomycetes</taxon>
        <taxon>Streptosporangiales</taxon>
        <taxon>Nocardiopsidaceae</taxon>
        <taxon>Nocardiopsis</taxon>
    </lineage>
</organism>
<dbReference type="PANTHER" id="PTHR30345:SF0">
    <property type="entry name" value="DNA DAMAGE-REPAIR_TOLERATION PROTEIN DRT102"/>
    <property type="match status" value="1"/>
</dbReference>
<evidence type="ECO:0000256" key="6">
    <source>
        <dbReference type="ARBA" id="ARBA00014007"/>
    </source>
</evidence>
<evidence type="ECO:0000256" key="7">
    <source>
        <dbReference type="ARBA" id="ARBA00023235"/>
    </source>
</evidence>
<dbReference type="RefSeq" id="WP_073378864.1">
    <property type="nucleotide sequence ID" value="NZ_FQZK01000005.1"/>
</dbReference>
<dbReference type="Gene3D" id="3.40.1400.10">
    <property type="entry name" value="Sugar-phosphate isomerase, RpiB/LacA/LacB"/>
    <property type="match status" value="1"/>
</dbReference>
<evidence type="ECO:0000256" key="3">
    <source>
        <dbReference type="ARBA" id="ARBA00008754"/>
    </source>
</evidence>
<dbReference type="InterPro" id="IPR011860">
    <property type="entry name" value="Rib-5-P_Isoase_Actino"/>
</dbReference>
<comment type="subunit">
    <text evidence="4">Homodimer.</text>
</comment>
<feature type="binding site" evidence="9">
    <location>
        <position position="110"/>
    </location>
    <ligand>
        <name>D-ribulose 5-phosphate</name>
        <dbReference type="ChEBI" id="CHEBI:58121"/>
    </ligand>
</feature>
<evidence type="ECO:0000256" key="2">
    <source>
        <dbReference type="ARBA" id="ARBA00004988"/>
    </source>
</evidence>
<comment type="catalytic activity">
    <reaction evidence="1">
        <text>aldehydo-D-ribose 5-phosphate = D-ribulose 5-phosphate</text>
        <dbReference type="Rhea" id="RHEA:14657"/>
        <dbReference type="ChEBI" id="CHEBI:58121"/>
        <dbReference type="ChEBI" id="CHEBI:58273"/>
        <dbReference type="EC" id="5.3.1.6"/>
    </reaction>
</comment>
<keyword evidence="11" id="KW-1185">Reference proteome</keyword>
<accession>A0A1M6IUR3</accession>
<dbReference type="EC" id="5.3.1.6" evidence="5"/>
<dbReference type="InterPro" id="IPR003500">
    <property type="entry name" value="RpiB_LacA_LacB"/>
</dbReference>
<comment type="pathway">
    <text evidence="2">Carbohydrate degradation; pentose phosphate pathway; D-ribose 5-phosphate from D-ribulose 5-phosphate (non-oxidative stage): step 1/1.</text>
</comment>
<dbReference type="GO" id="GO:0009052">
    <property type="term" value="P:pentose-phosphate shunt, non-oxidative branch"/>
    <property type="evidence" value="ECO:0007669"/>
    <property type="project" value="TreeGrafter"/>
</dbReference>
<dbReference type="Pfam" id="PF02502">
    <property type="entry name" value="LacAB_rpiB"/>
    <property type="match status" value="1"/>
</dbReference>
<dbReference type="PIRSF" id="PIRSF005384">
    <property type="entry name" value="RpiB_LacA_B"/>
    <property type="match status" value="1"/>
</dbReference>
<evidence type="ECO:0000256" key="9">
    <source>
        <dbReference type="PIRSR" id="PIRSR005384-2"/>
    </source>
</evidence>
<name>A0A1M6IUR3_9ACTN</name>
<dbReference type="EMBL" id="FQZK01000005">
    <property type="protein sequence ID" value="SHJ38200.1"/>
    <property type="molecule type" value="Genomic_DNA"/>
</dbReference>
<dbReference type="STRING" id="758803.SAMN05421803_105305"/>
<evidence type="ECO:0000256" key="1">
    <source>
        <dbReference type="ARBA" id="ARBA00001713"/>
    </source>
</evidence>
<dbReference type="AlphaFoldDB" id="A0A1M6IUR3"/>
<dbReference type="SUPFAM" id="SSF89623">
    <property type="entry name" value="Ribose/Galactose isomerase RpiB/AlsB"/>
    <property type="match status" value="1"/>
</dbReference>
<proteinExistence type="inferred from homology"/>
<protein>
    <recommendedName>
        <fullName evidence="6">Ribose-5-phosphate isomerase B</fullName>
        <ecNumber evidence="5">5.3.1.6</ecNumber>
    </recommendedName>
    <alternativeName>
        <fullName evidence="8">Phosphoriboisomerase B</fullName>
    </alternativeName>
</protein>
<feature type="binding site" evidence="9">
    <location>
        <position position="100"/>
    </location>
    <ligand>
        <name>D-ribulose 5-phosphate</name>
        <dbReference type="ChEBI" id="CHEBI:58121"/>
    </ligand>
</feature>
<dbReference type="NCBIfam" id="TIGR02133">
    <property type="entry name" value="RPI_actino"/>
    <property type="match status" value="1"/>
</dbReference>
<reference evidence="10 11" key="1">
    <citation type="submission" date="2016-11" db="EMBL/GenBank/DDBJ databases">
        <authorList>
            <person name="Jaros S."/>
            <person name="Januszkiewicz K."/>
            <person name="Wedrychowicz H."/>
        </authorList>
    </citation>
    <scope>NUCLEOTIDE SEQUENCE [LARGE SCALE GENOMIC DNA]</scope>
    <source>
        <strain evidence="10 11">CGMCC 4.5723</strain>
    </source>
</reference>
<feature type="binding site" evidence="9">
    <location>
        <position position="134"/>
    </location>
    <ligand>
        <name>D-ribulose 5-phosphate</name>
        <dbReference type="ChEBI" id="CHEBI:58121"/>
    </ligand>
</feature>
<feature type="binding site" evidence="9">
    <location>
        <begin position="8"/>
        <end position="9"/>
    </location>
    <ligand>
        <name>D-ribulose 5-phosphate</name>
        <dbReference type="ChEBI" id="CHEBI:58121"/>
    </ligand>
</feature>
<sequence>MRVYLGSDHAGYELKEHLVSWLKERGHEVVDAGPLAYDAVDDYPPFVLRAAEGVASEPGALGVVIGGSGNGEQIAANKVAGVRAALAWSEETARLARQHNDANVLGIGARMHTPEEATRFVEVFLSTPYSDEERHTRRIAMLSAYEATGELPPLP</sequence>
<dbReference type="GO" id="GO:0019316">
    <property type="term" value="P:D-allose catabolic process"/>
    <property type="evidence" value="ECO:0007669"/>
    <property type="project" value="TreeGrafter"/>
</dbReference>
<evidence type="ECO:0000256" key="5">
    <source>
        <dbReference type="ARBA" id="ARBA00011959"/>
    </source>
</evidence>